<feature type="transmembrane region" description="Helical" evidence="8">
    <location>
        <begin position="31"/>
        <end position="53"/>
    </location>
</feature>
<comment type="similarity">
    <text evidence="8">Belongs to the binding-protein-dependent transport system permease family.</text>
</comment>
<keyword evidence="5" id="KW-0029">Amino-acid transport</keyword>
<dbReference type="PANTHER" id="PTHR30614:SF0">
    <property type="entry name" value="L-CYSTINE TRANSPORT SYSTEM PERMEASE PROTEIN TCYL"/>
    <property type="match status" value="1"/>
</dbReference>
<dbReference type="GO" id="GO:0022857">
    <property type="term" value="F:transmembrane transporter activity"/>
    <property type="evidence" value="ECO:0007669"/>
    <property type="project" value="InterPro"/>
</dbReference>
<evidence type="ECO:0000256" key="1">
    <source>
        <dbReference type="ARBA" id="ARBA00004651"/>
    </source>
</evidence>
<dbReference type="Gene3D" id="1.10.3720.10">
    <property type="entry name" value="MetI-like"/>
    <property type="match status" value="1"/>
</dbReference>
<feature type="transmembrane region" description="Helical" evidence="8">
    <location>
        <begin position="207"/>
        <end position="229"/>
    </location>
</feature>
<keyword evidence="3" id="KW-1003">Cell membrane</keyword>
<feature type="transmembrane region" description="Helical" evidence="8">
    <location>
        <begin position="179"/>
        <end position="201"/>
    </location>
</feature>
<reference evidence="12 13" key="1">
    <citation type="submission" date="2019-11" db="EMBL/GenBank/DDBJ databases">
        <title>Characterisation of Fundicoccus ignavus gen. nov. sp. nov., a novel genus of the family Aerococcaceae isolated from bulk tank milk.</title>
        <authorList>
            <person name="Siebert A."/>
            <person name="Huptas C."/>
            <person name="Wenning M."/>
            <person name="Scherer S."/>
            <person name="Doll E.V."/>
        </authorList>
    </citation>
    <scope>NUCLEOTIDE SEQUENCE [LARGE SCALE GENOMIC DNA]</scope>
    <source>
        <strain evidence="10 13">DSM 109653</strain>
        <strain evidence="11 12">WS4759</strain>
    </source>
</reference>
<dbReference type="InterPro" id="IPR035906">
    <property type="entry name" value="MetI-like_sf"/>
</dbReference>
<gene>
    <name evidence="11" type="ORF">GIY09_09585</name>
    <name evidence="10" type="ORF">GIY11_03235</name>
</gene>
<dbReference type="SUPFAM" id="SSF161098">
    <property type="entry name" value="MetI-like"/>
    <property type="match status" value="1"/>
</dbReference>
<keyword evidence="2 8" id="KW-0813">Transport</keyword>
<dbReference type="PANTHER" id="PTHR30614">
    <property type="entry name" value="MEMBRANE COMPONENT OF AMINO ACID ABC TRANSPORTER"/>
    <property type="match status" value="1"/>
</dbReference>
<dbReference type="NCBIfam" id="TIGR01726">
    <property type="entry name" value="HEQRo_perm_3TM"/>
    <property type="match status" value="1"/>
</dbReference>
<comment type="subcellular location">
    <subcellularLocation>
        <location evidence="1 8">Cell membrane</location>
        <topology evidence="1 8">Multi-pass membrane protein</topology>
    </subcellularLocation>
</comment>
<evidence type="ECO:0000313" key="12">
    <source>
        <dbReference type="Proteomes" id="UP000430975"/>
    </source>
</evidence>
<proteinExistence type="inferred from homology"/>
<dbReference type="EMBL" id="WJQS01000009">
    <property type="protein sequence ID" value="MRI86093.1"/>
    <property type="molecule type" value="Genomic_DNA"/>
</dbReference>
<accession>A0A6I2H0F4</accession>
<dbReference type="InterPro" id="IPR000515">
    <property type="entry name" value="MetI-like"/>
</dbReference>
<keyword evidence="12" id="KW-1185">Reference proteome</keyword>
<feature type="domain" description="ABC transmembrane type-1" evidence="9">
    <location>
        <begin position="25"/>
        <end position="226"/>
    </location>
</feature>
<evidence type="ECO:0000313" key="11">
    <source>
        <dbReference type="EMBL" id="MRI86093.1"/>
    </source>
</evidence>
<name>A0A6I2H0F4_9LACT</name>
<keyword evidence="7 8" id="KW-0472">Membrane</keyword>
<evidence type="ECO:0000256" key="4">
    <source>
        <dbReference type="ARBA" id="ARBA00022692"/>
    </source>
</evidence>
<dbReference type="InterPro" id="IPR043429">
    <property type="entry name" value="ArtM/GltK/GlnP/TcyL/YhdX-like"/>
</dbReference>
<feature type="transmembrane region" description="Helical" evidence="8">
    <location>
        <begin position="105"/>
        <end position="124"/>
    </location>
</feature>
<evidence type="ECO:0000256" key="8">
    <source>
        <dbReference type="RuleBase" id="RU363032"/>
    </source>
</evidence>
<dbReference type="PROSITE" id="PS50928">
    <property type="entry name" value="ABC_TM1"/>
    <property type="match status" value="1"/>
</dbReference>
<evidence type="ECO:0000256" key="7">
    <source>
        <dbReference type="ARBA" id="ARBA00023136"/>
    </source>
</evidence>
<keyword evidence="6 8" id="KW-1133">Transmembrane helix</keyword>
<evidence type="ECO:0000256" key="3">
    <source>
        <dbReference type="ARBA" id="ARBA00022475"/>
    </source>
</evidence>
<dbReference type="Proteomes" id="UP000469870">
    <property type="component" value="Unassembled WGS sequence"/>
</dbReference>
<dbReference type="Proteomes" id="UP000430975">
    <property type="component" value="Unassembled WGS sequence"/>
</dbReference>
<dbReference type="Pfam" id="PF00528">
    <property type="entry name" value="BPD_transp_1"/>
    <property type="match status" value="1"/>
</dbReference>
<evidence type="ECO:0000256" key="5">
    <source>
        <dbReference type="ARBA" id="ARBA00022970"/>
    </source>
</evidence>
<evidence type="ECO:0000313" key="13">
    <source>
        <dbReference type="Proteomes" id="UP000469870"/>
    </source>
</evidence>
<feature type="transmembrane region" description="Helical" evidence="8">
    <location>
        <begin position="65"/>
        <end position="85"/>
    </location>
</feature>
<comment type="caution">
    <text evidence="11">The sequence shown here is derived from an EMBL/GenBank/DDBJ whole genome shotgun (WGS) entry which is preliminary data.</text>
</comment>
<dbReference type="EMBL" id="WJQR01000003">
    <property type="protein sequence ID" value="MRI81022.1"/>
    <property type="molecule type" value="Genomic_DNA"/>
</dbReference>
<dbReference type="InterPro" id="IPR010065">
    <property type="entry name" value="AA_ABC_transptr_permease_3TM"/>
</dbReference>
<evidence type="ECO:0000256" key="6">
    <source>
        <dbReference type="ARBA" id="ARBA00022989"/>
    </source>
</evidence>
<dbReference type="GO" id="GO:0006865">
    <property type="term" value="P:amino acid transport"/>
    <property type="evidence" value="ECO:0007669"/>
    <property type="project" value="UniProtKB-KW"/>
</dbReference>
<organism evidence="11 12">
    <name type="scientific">Fundicoccus ignavus</name>
    <dbReference type="NCBI Taxonomy" id="2664442"/>
    <lineage>
        <taxon>Bacteria</taxon>
        <taxon>Bacillati</taxon>
        <taxon>Bacillota</taxon>
        <taxon>Bacilli</taxon>
        <taxon>Lactobacillales</taxon>
        <taxon>Aerococcaceae</taxon>
        <taxon>Fundicoccus</taxon>
    </lineage>
</organism>
<evidence type="ECO:0000313" key="10">
    <source>
        <dbReference type="EMBL" id="MRI81022.1"/>
    </source>
</evidence>
<dbReference type="AlphaFoldDB" id="A0A6I2H0F4"/>
<sequence>MRQVSYLLGGDAVDFGFILETLPTLIRTLPLTLYIFFVSAFFGFILAIIVAAVRIRRIPVLSQLMAIYASFMRSTPGIIHIFVVYYGLPVLLSNFGININNISRMTFSVVALVLYNGAFIAEILRPSYLAVSKQQHEAAISVGMTSWQAHRRVIFPQVVPIALPSLSNALIDLLKDTSLLFLIGLIDIMGQANIIIANSYGIYQLEVYVAIALIFWLLSSVLVAGLHALESYFGRFLRKEG</sequence>
<dbReference type="CDD" id="cd06261">
    <property type="entry name" value="TM_PBP2"/>
    <property type="match status" value="1"/>
</dbReference>
<dbReference type="GO" id="GO:0043190">
    <property type="term" value="C:ATP-binding cassette (ABC) transporter complex"/>
    <property type="evidence" value="ECO:0007669"/>
    <property type="project" value="InterPro"/>
</dbReference>
<keyword evidence="4 8" id="KW-0812">Transmembrane</keyword>
<evidence type="ECO:0000256" key="2">
    <source>
        <dbReference type="ARBA" id="ARBA00022448"/>
    </source>
</evidence>
<protein>
    <submittedName>
        <fullName evidence="11">ABC transporter permease subunit</fullName>
    </submittedName>
</protein>
<evidence type="ECO:0000259" key="9">
    <source>
        <dbReference type="PROSITE" id="PS50928"/>
    </source>
</evidence>